<evidence type="ECO:0000313" key="2">
    <source>
        <dbReference type="EMBL" id="RDB31170.1"/>
    </source>
</evidence>
<protein>
    <submittedName>
        <fullName evidence="2">Uncharacterized protein</fullName>
    </submittedName>
</protein>
<evidence type="ECO:0000256" key="1">
    <source>
        <dbReference type="SAM" id="SignalP"/>
    </source>
</evidence>
<gene>
    <name evidence="2" type="ORF">HAT2_00728</name>
</gene>
<feature type="chain" id="PRO_5016752342" evidence="1">
    <location>
        <begin position="26"/>
        <end position="111"/>
    </location>
</feature>
<dbReference type="Proteomes" id="UP000253816">
    <property type="component" value="Unassembled WGS sequence"/>
</dbReference>
<sequence>MRHVSLSLRRLFMLSLASLLPGLHANEWPPRLQDEEAFQELFWNEIPIIRDEALRSAQRAENKIHSFLQGEFWIEGKKPISSPDKTIRGKILEMPGKWEQKKATLRALDLD</sequence>
<proteinExistence type="predicted"/>
<organism evidence="2 3">
    <name type="scientific">Candidatus Similichlamydia laticola</name>
    <dbReference type="NCBI Taxonomy" id="2170265"/>
    <lineage>
        <taxon>Bacteria</taxon>
        <taxon>Pseudomonadati</taxon>
        <taxon>Chlamydiota</taxon>
        <taxon>Chlamydiia</taxon>
        <taxon>Parachlamydiales</taxon>
        <taxon>Candidatus Parilichlamydiaceae</taxon>
        <taxon>Candidatus Similichlamydia</taxon>
    </lineage>
</organism>
<dbReference type="AlphaFoldDB" id="A0A369KCJ1"/>
<keyword evidence="3" id="KW-1185">Reference proteome</keyword>
<comment type="caution">
    <text evidence="2">The sequence shown here is derived from an EMBL/GenBank/DDBJ whole genome shotgun (WGS) entry which is preliminary data.</text>
</comment>
<dbReference type="EMBL" id="QQBG01000028">
    <property type="protein sequence ID" value="RDB31170.1"/>
    <property type="molecule type" value="Genomic_DNA"/>
</dbReference>
<reference evidence="2 3" key="1">
    <citation type="submission" date="2018-07" db="EMBL/GenBank/DDBJ databases">
        <title>Comparative genomics of the Candidatus Parilichlamydiaceae reveals evidence of convergent evolution and genome reduction in the phylum Chlamydiae.</title>
        <authorList>
            <person name="Taylor-Brown A."/>
            <person name="Polkinghorne A."/>
        </authorList>
    </citation>
    <scope>NUCLEOTIDE SEQUENCE [LARGE SCALE GENOMIC DNA]</scope>
    <source>
        <strain evidence="2 3">Hat2</strain>
    </source>
</reference>
<keyword evidence="1" id="KW-0732">Signal</keyword>
<feature type="signal peptide" evidence="1">
    <location>
        <begin position="1"/>
        <end position="25"/>
    </location>
</feature>
<name>A0A369KCJ1_9BACT</name>
<evidence type="ECO:0000313" key="3">
    <source>
        <dbReference type="Proteomes" id="UP000253816"/>
    </source>
</evidence>
<dbReference type="RefSeq" id="WP_114544671.1">
    <property type="nucleotide sequence ID" value="NZ_QQBG01000028.1"/>
</dbReference>
<accession>A0A369KCJ1</accession>
<dbReference type="OrthoDB" id="9811314at2"/>